<dbReference type="PANTHER" id="PTHR32243:SF18">
    <property type="entry name" value="INNER MEMBRANE ABC TRANSPORTER PERMEASE PROTEIN YCJP"/>
    <property type="match status" value="1"/>
</dbReference>
<evidence type="ECO:0000256" key="2">
    <source>
        <dbReference type="ARBA" id="ARBA00022448"/>
    </source>
</evidence>
<dbReference type="EMBL" id="AWVH01000012">
    <property type="protein sequence ID" value="ERJ93937.1"/>
    <property type="molecule type" value="Genomic_DNA"/>
</dbReference>
<keyword evidence="2 7" id="KW-0813">Transport</keyword>
<feature type="transmembrane region" description="Helical" evidence="7">
    <location>
        <begin position="161"/>
        <end position="182"/>
    </location>
</feature>
<keyword evidence="3" id="KW-1003">Cell membrane</keyword>
<evidence type="ECO:0000256" key="6">
    <source>
        <dbReference type="ARBA" id="ARBA00023136"/>
    </source>
</evidence>
<dbReference type="InterPro" id="IPR050901">
    <property type="entry name" value="BP-dep_ABC_trans_perm"/>
</dbReference>
<gene>
    <name evidence="9" type="ORF">HMPREF9193_00553</name>
</gene>
<evidence type="ECO:0000259" key="8">
    <source>
        <dbReference type="PROSITE" id="PS50928"/>
    </source>
</evidence>
<evidence type="ECO:0000256" key="3">
    <source>
        <dbReference type="ARBA" id="ARBA00022475"/>
    </source>
</evidence>
<name>A0ABN0P0C8_TRELE</name>
<feature type="transmembrane region" description="Helical" evidence="7">
    <location>
        <begin position="127"/>
        <end position="149"/>
    </location>
</feature>
<keyword evidence="4 7" id="KW-0812">Transmembrane</keyword>
<dbReference type="RefSeq" id="WP_021686402.1">
    <property type="nucleotide sequence ID" value="NZ_KI260556.1"/>
</dbReference>
<dbReference type="InterPro" id="IPR035906">
    <property type="entry name" value="MetI-like_sf"/>
</dbReference>
<evidence type="ECO:0000256" key="4">
    <source>
        <dbReference type="ARBA" id="ARBA00022692"/>
    </source>
</evidence>
<reference evidence="9 10" key="1">
    <citation type="submission" date="2013-08" db="EMBL/GenBank/DDBJ databases">
        <authorList>
            <person name="Weinstock G."/>
            <person name="Sodergren E."/>
            <person name="Wylie T."/>
            <person name="Fulton L."/>
            <person name="Fulton R."/>
            <person name="Fronick C."/>
            <person name="O'Laughlin M."/>
            <person name="Godfrey J."/>
            <person name="Miner T."/>
            <person name="Herter B."/>
            <person name="Appelbaum E."/>
            <person name="Cordes M."/>
            <person name="Lek S."/>
            <person name="Wollam A."/>
            <person name="Pepin K.H."/>
            <person name="Palsikar V.B."/>
            <person name="Mitreva M."/>
            <person name="Wilson R.K."/>
        </authorList>
    </citation>
    <scope>NUCLEOTIDE SEQUENCE [LARGE SCALE GENOMIC DNA]</scope>
    <source>
        <strain evidence="9 10">ATCC 700332</strain>
    </source>
</reference>
<comment type="similarity">
    <text evidence="7">Belongs to the binding-protein-dependent transport system permease family.</text>
</comment>
<keyword evidence="5 7" id="KW-1133">Transmembrane helix</keyword>
<dbReference type="PROSITE" id="PS50928">
    <property type="entry name" value="ABC_TM1"/>
    <property type="match status" value="1"/>
</dbReference>
<comment type="subcellular location">
    <subcellularLocation>
        <location evidence="1 7">Cell membrane</location>
        <topology evidence="1 7">Multi-pass membrane protein</topology>
    </subcellularLocation>
</comment>
<feature type="transmembrane region" description="Helical" evidence="7">
    <location>
        <begin position="259"/>
        <end position="282"/>
    </location>
</feature>
<keyword evidence="10" id="KW-1185">Reference proteome</keyword>
<evidence type="ECO:0000256" key="5">
    <source>
        <dbReference type="ARBA" id="ARBA00022989"/>
    </source>
</evidence>
<dbReference type="SUPFAM" id="SSF161098">
    <property type="entry name" value="MetI-like"/>
    <property type="match status" value="1"/>
</dbReference>
<dbReference type="Proteomes" id="UP000016649">
    <property type="component" value="Unassembled WGS sequence"/>
</dbReference>
<feature type="transmembrane region" description="Helical" evidence="7">
    <location>
        <begin position="94"/>
        <end position="115"/>
    </location>
</feature>
<protein>
    <submittedName>
        <fullName evidence="9">ABC transporter, permease protein</fullName>
    </submittedName>
</protein>
<organism evidence="9 10">
    <name type="scientific">Treponema lecithinolyticum ATCC 700332</name>
    <dbReference type="NCBI Taxonomy" id="1321815"/>
    <lineage>
        <taxon>Bacteria</taxon>
        <taxon>Pseudomonadati</taxon>
        <taxon>Spirochaetota</taxon>
        <taxon>Spirochaetia</taxon>
        <taxon>Spirochaetales</taxon>
        <taxon>Treponemataceae</taxon>
        <taxon>Treponema</taxon>
    </lineage>
</organism>
<dbReference type="CDD" id="cd06261">
    <property type="entry name" value="TM_PBP2"/>
    <property type="match status" value="1"/>
</dbReference>
<accession>A0ABN0P0C8</accession>
<dbReference type="Pfam" id="PF00528">
    <property type="entry name" value="BPD_transp_1"/>
    <property type="match status" value="1"/>
</dbReference>
<keyword evidence="6 7" id="KW-0472">Membrane</keyword>
<dbReference type="PANTHER" id="PTHR32243">
    <property type="entry name" value="MALTOSE TRANSPORT SYSTEM PERMEASE-RELATED"/>
    <property type="match status" value="1"/>
</dbReference>
<evidence type="ECO:0000313" key="10">
    <source>
        <dbReference type="Proteomes" id="UP000016649"/>
    </source>
</evidence>
<proteinExistence type="inferred from homology"/>
<sequence length="297" mass="33169">MVKKTTVKRKKLQDFTSINAVLSNFAGKPTKYILIFLSSFIVIFPLYWLITSSFKQAQDYLAYPPVLFPKRFTIESFSEVFNRDKIAFYLNNTVIISLITTCITVLAGSMTAYAVGRGPIGKRTRAVFGLWFLVQKMYPAIATAIPVYLVMRNLHLMDTLAALIIMNTSFNLPLVIWLMMGFFEQLPFELEESAMLDGCGFARCFFNIIMPITKPGLIASAILTFVATWNEFLFAVILSIKRSKTLPVVIAGFITDRGLAWGPMAATAVITLLPVILLVWLVQKDFVNGLAMGAVKG</sequence>
<comment type="caution">
    <text evidence="9">The sequence shown here is derived from an EMBL/GenBank/DDBJ whole genome shotgun (WGS) entry which is preliminary data.</text>
</comment>
<evidence type="ECO:0000256" key="1">
    <source>
        <dbReference type="ARBA" id="ARBA00004651"/>
    </source>
</evidence>
<evidence type="ECO:0000313" key="9">
    <source>
        <dbReference type="EMBL" id="ERJ93937.1"/>
    </source>
</evidence>
<feature type="transmembrane region" description="Helical" evidence="7">
    <location>
        <begin position="32"/>
        <end position="50"/>
    </location>
</feature>
<dbReference type="InterPro" id="IPR000515">
    <property type="entry name" value="MetI-like"/>
</dbReference>
<evidence type="ECO:0000256" key="7">
    <source>
        <dbReference type="RuleBase" id="RU363032"/>
    </source>
</evidence>
<feature type="domain" description="ABC transmembrane type-1" evidence="8">
    <location>
        <begin position="90"/>
        <end position="282"/>
    </location>
</feature>
<dbReference type="Gene3D" id="1.10.3720.10">
    <property type="entry name" value="MetI-like"/>
    <property type="match status" value="1"/>
</dbReference>